<evidence type="ECO:0000256" key="1">
    <source>
        <dbReference type="ARBA" id="ARBA00004651"/>
    </source>
</evidence>
<protein>
    <recommendedName>
        <fullName evidence="9">Apolipoprotein N-acyltransferase</fullName>
        <shortName evidence="9">ALP N-acyltransferase</shortName>
        <ecNumber evidence="9">2.3.1.269</ecNumber>
    </recommendedName>
</protein>
<dbReference type="Proteomes" id="UP000322214">
    <property type="component" value="Chromosome"/>
</dbReference>
<dbReference type="CDD" id="cd07571">
    <property type="entry name" value="ALP_N-acyl_transferase"/>
    <property type="match status" value="1"/>
</dbReference>
<dbReference type="PROSITE" id="PS50263">
    <property type="entry name" value="CN_HYDROLASE"/>
    <property type="match status" value="1"/>
</dbReference>
<keyword evidence="8 9" id="KW-0012">Acyltransferase</keyword>
<dbReference type="RefSeq" id="WP_157664994.1">
    <property type="nucleotide sequence ID" value="NZ_CP042912.1"/>
</dbReference>
<evidence type="ECO:0000256" key="6">
    <source>
        <dbReference type="ARBA" id="ARBA00022989"/>
    </source>
</evidence>
<evidence type="ECO:0000256" key="7">
    <source>
        <dbReference type="ARBA" id="ARBA00023136"/>
    </source>
</evidence>
<dbReference type="InterPro" id="IPR003010">
    <property type="entry name" value="C-N_Hydrolase"/>
</dbReference>
<evidence type="ECO:0000256" key="3">
    <source>
        <dbReference type="ARBA" id="ARBA00022475"/>
    </source>
</evidence>
<keyword evidence="12" id="KW-0449">Lipoprotein</keyword>
<keyword evidence="6 9" id="KW-1133">Transmembrane helix</keyword>
<keyword evidence="7 9" id="KW-0472">Membrane</keyword>
<comment type="function">
    <text evidence="9">Catalyzes the phospholipid dependent N-acylation of the N-terminal cysteine of apolipoprotein, the last step in lipoprotein maturation.</text>
</comment>
<dbReference type="Gene3D" id="3.60.110.10">
    <property type="entry name" value="Carbon-nitrogen hydrolase"/>
    <property type="match status" value="1"/>
</dbReference>
<evidence type="ECO:0000313" key="12">
    <source>
        <dbReference type="EMBL" id="QEG21159.1"/>
    </source>
</evidence>
<dbReference type="AlphaFoldDB" id="A0A5B9P6J0"/>
<dbReference type="EC" id="2.3.1.269" evidence="9"/>
<feature type="domain" description="CN hydrolase" evidence="11">
    <location>
        <begin position="262"/>
        <end position="534"/>
    </location>
</feature>
<evidence type="ECO:0000256" key="10">
    <source>
        <dbReference type="SAM" id="MobiDB-lite"/>
    </source>
</evidence>
<evidence type="ECO:0000256" key="4">
    <source>
        <dbReference type="ARBA" id="ARBA00022679"/>
    </source>
</evidence>
<gene>
    <name evidence="9 12" type="primary">lnt</name>
    <name evidence="12" type="ORF">MFFC18_10130</name>
</gene>
<dbReference type="Pfam" id="PF20154">
    <property type="entry name" value="LNT_N"/>
    <property type="match status" value="1"/>
</dbReference>
<comment type="subcellular location">
    <subcellularLocation>
        <location evidence="1 9">Cell membrane</location>
        <topology evidence="1 9">Multi-pass membrane protein</topology>
    </subcellularLocation>
</comment>
<sequence length="571" mass="63687">MAKRRKRKKKQERSKNRGSESSAADSLAASSSTRRDFTALFFSLLSSAMLWLAMPGPGRGIYSLAWIAMVPTVWLIQSPILPHKLLRQVWIANLVFWLVMLHFVRLPIWLLWFGWFALAAYLSVYGPLFVSISRTLVHRFRVPTVVAVPLVFTGLEWVRVNFLSGFGIGCLSHTQYRNPTSMQIAEFFGAYGITFAIMFVAAAVSVASSFACRRLSASPTVPTRFAHVAIAVVALAGVFVFGSQRLAKDAQLRKSAEAHKHLKVALIQTSMDTILKPKTAEEVHQEFLTRGELTHSARLIAKDLDLIVWPESSFPYGLVLSDLDANYTAELFAEQQMLAWESATGYPNLFNDAVPLLVGSRTSDPQADVDYNSALLFDDRGKVSVAYHKNHLVMFGEYFPVVRWIPYLKDFLKGFSSWTAGTESVRMQIGDVAIAPSICFESTVPHFVRQQINSLESANEQVDAMVNVTNDGWFFGTSCLDLHLACNVLRAVEMRKPMLVSANTGFSAHIDEFGRLVEVGPRRQEATLICDVRVPLPTTTLYRSWGAWFAFALGWLTVVAGLAGRFLPLKD</sequence>
<feature type="transmembrane region" description="Helical" evidence="9">
    <location>
        <begin position="224"/>
        <end position="242"/>
    </location>
</feature>
<evidence type="ECO:0000256" key="9">
    <source>
        <dbReference type="HAMAP-Rule" id="MF_01148"/>
    </source>
</evidence>
<dbReference type="GO" id="GO:0005886">
    <property type="term" value="C:plasma membrane"/>
    <property type="evidence" value="ECO:0007669"/>
    <property type="project" value="UniProtKB-SubCell"/>
</dbReference>
<keyword evidence="4 9" id="KW-0808">Transferase</keyword>
<dbReference type="EMBL" id="CP042912">
    <property type="protein sequence ID" value="QEG21159.1"/>
    <property type="molecule type" value="Genomic_DNA"/>
</dbReference>
<reference evidence="12 13" key="1">
    <citation type="submission" date="2019-08" db="EMBL/GenBank/DDBJ databases">
        <title>Deep-cultivation of Planctomycetes and their phenomic and genomic characterization uncovers novel biology.</title>
        <authorList>
            <person name="Wiegand S."/>
            <person name="Jogler M."/>
            <person name="Boedeker C."/>
            <person name="Pinto D."/>
            <person name="Vollmers J."/>
            <person name="Rivas-Marin E."/>
            <person name="Kohn T."/>
            <person name="Peeters S.H."/>
            <person name="Heuer A."/>
            <person name="Rast P."/>
            <person name="Oberbeckmann S."/>
            <person name="Bunk B."/>
            <person name="Jeske O."/>
            <person name="Meyerdierks A."/>
            <person name="Storesund J.E."/>
            <person name="Kallscheuer N."/>
            <person name="Luecker S."/>
            <person name="Lage O.M."/>
            <person name="Pohl T."/>
            <person name="Merkel B.J."/>
            <person name="Hornburger P."/>
            <person name="Mueller R.-W."/>
            <person name="Bruemmer F."/>
            <person name="Labrenz M."/>
            <person name="Spormann A.M."/>
            <person name="Op den Camp H."/>
            <person name="Overmann J."/>
            <person name="Amann R."/>
            <person name="Jetten M.S.M."/>
            <person name="Mascher T."/>
            <person name="Medema M.H."/>
            <person name="Devos D.P."/>
            <person name="Kaster A.-K."/>
            <person name="Ovreas L."/>
            <person name="Rohde M."/>
            <person name="Galperin M.Y."/>
            <person name="Jogler C."/>
        </authorList>
    </citation>
    <scope>NUCLEOTIDE SEQUENCE [LARGE SCALE GENOMIC DNA]</scope>
    <source>
        <strain evidence="12 13">FC18</strain>
    </source>
</reference>
<dbReference type="HAMAP" id="MF_01148">
    <property type="entry name" value="Lnt"/>
    <property type="match status" value="1"/>
</dbReference>
<evidence type="ECO:0000256" key="2">
    <source>
        <dbReference type="ARBA" id="ARBA00010065"/>
    </source>
</evidence>
<dbReference type="GO" id="GO:0016410">
    <property type="term" value="F:N-acyltransferase activity"/>
    <property type="evidence" value="ECO:0007669"/>
    <property type="project" value="UniProtKB-UniRule"/>
</dbReference>
<feature type="compositionally biased region" description="Basic residues" evidence="10">
    <location>
        <begin position="1"/>
        <end position="12"/>
    </location>
</feature>
<evidence type="ECO:0000256" key="5">
    <source>
        <dbReference type="ARBA" id="ARBA00022692"/>
    </source>
</evidence>
<accession>A0A5B9P6J0</accession>
<feature type="transmembrane region" description="Helical" evidence="9">
    <location>
        <begin position="89"/>
        <end position="106"/>
    </location>
</feature>
<comment type="pathway">
    <text evidence="9">Protein modification; lipoprotein biosynthesis (N-acyl transfer).</text>
</comment>
<comment type="catalytic activity">
    <reaction evidence="9">
        <text>N-terminal S-1,2-diacyl-sn-glyceryl-L-cysteinyl-[lipoprotein] + a glycerophospholipid = N-acyl-S-1,2-diacyl-sn-glyceryl-L-cysteinyl-[lipoprotein] + a 2-acyl-sn-glycero-3-phospholipid + H(+)</text>
        <dbReference type="Rhea" id="RHEA:48228"/>
        <dbReference type="Rhea" id="RHEA-COMP:14681"/>
        <dbReference type="Rhea" id="RHEA-COMP:14684"/>
        <dbReference type="ChEBI" id="CHEBI:15378"/>
        <dbReference type="ChEBI" id="CHEBI:136912"/>
        <dbReference type="ChEBI" id="CHEBI:140656"/>
        <dbReference type="ChEBI" id="CHEBI:140657"/>
        <dbReference type="ChEBI" id="CHEBI:140660"/>
        <dbReference type="EC" id="2.3.1.269"/>
    </reaction>
</comment>
<organism evidence="12 13">
    <name type="scientific">Mariniblastus fucicola</name>
    <dbReference type="NCBI Taxonomy" id="980251"/>
    <lineage>
        <taxon>Bacteria</taxon>
        <taxon>Pseudomonadati</taxon>
        <taxon>Planctomycetota</taxon>
        <taxon>Planctomycetia</taxon>
        <taxon>Pirellulales</taxon>
        <taxon>Pirellulaceae</taxon>
        <taxon>Mariniblastus</taxon>
    </lineage>
</organism>
<dbReference type="GO" id="GO:0042158">
    <property type="term" value="P:lipoprotein biosynthetic process"/>
    <property type="evidence" value="ECO:0007669"/>
    <property type="project" value="UniProtKB-UniRule"/>
</dbReference>
<comment type="similarity">
    <text evidence="2 9">Belongs to the CN hydrolase family. Apolipoprotein N-acyltransferase subfamily.</text>
</comment>
<feature type="transmembrane region" description="Helical" evidence="9">
    <location>
        <begin position="37"/>
        <end position="54"/>
    </location>
</feature>
<keyword evidence="3 9" id="KW-1003">Cell membrane</keyword>
<dbReference type="NCBIfam" id="TIGR00546">
    <property type="entry name" value="lnt"/>
    <property type="match status" value="1"/>
</dbReference>
<keyword evidence="13" id="KW-1185">Reference proteome</keyword>
<dbReference type="STRING" id="980251.GCA_001642875_01927"/>
<dbReference type="InterPro" id="IPR036526">
    <property type="entry name" value="C-N_Hydrolase_sf"/>
</dbReference>
<dbReference type="UniPathway" id="UPA00666"/>
<feature type="region of interest" description="Disordered" evidence="10">
    <location>
        <begin position="1"/>
        <end position="27"/>
    </location>
</feature>
<feature type="transmembrane region" description="Helical" evidence="9">
    <location>
        <begin position="545"/>
        <end position="567"/>
    </location>
</feature>
<feature type="transmembrane region" description="Helical" evidence="9">
    <location>
        <begin position="188"/>
        <end position="212"/>
    </location>
</feature>
<dbReference type="PANTHER" id="PTHR38686">
    <property type="entry name" value="APOLIPOPROTEIN N-ACYLTRANSFERASE"/>
    <property type="match status" value="1"/>
</dbReference>
<keyword evidence="5 9" id="KW-0812">Transmembrane</keyword>
<dbReference type="SUPFAM" id="SSF56317">
    <property type="entry name" value="Carbon-nitrogen hydrolase"/>
    <property type="match status" value="1"/>
</dbReference>
<evidence type="ECO:0000256" key="8">
    <source>
        <dbReference type="ARBA" id="ARBA00023315"/>
    </source>
</evidence>
<dbReference type="PANTHER" id="PTHR38686:SF1">
    <property type="entry name" value="APOLIPOPROTEIN N-ACYLTRANSFERASE"/>
    <property type="match status" value="1"/>
</dbReference>
<dbReference type="KEGG" id="mff:MFFC18_10130"/>
<name>A0A5B9P6J0_9BACT</name>
<feature type="transmembrane region" description="Helical" evidence="9">
    <location>
        <begin position="60"/>
        <end position="77"/>
    </location>
</feature>
<proteinExistence type="inferred from homology"/>
<dbReference type="InterPro" id="IPR004563">
    <property type="entry name" value="Apolipo_AcylTrfase"/>
</dbReference>
<feature type="transmembrane region" description="Helical" evidence="9">
    <location>
        <begin position="112"/>
        <end position="132"/>
    </location>
</feature>
<dbReference type="InterPro" id="IPR045378">
    <property type="entry name" value="LNT_N"/>
</dbReference>
<evidence type="ECO:0000259" key="11">
    <source>
        <dbReference type="PROSITE" id="PS50263"/>
    </source>
</evidence>
<evidence type="ECO:0000313" key="13">
    <source>
        <dbReference type="Proteomes" id="UP000322214"/>
    </source>
</evidence>
<dbReference type="Pfam" id="PF00795">
    <property type="entry name" value="CN_hydrolase"/>
    <property type="match status" value="1"/>
</dbReference>